<proteinExistence type="predicted"/>
<evidence type="ECO:0000313" key="2">
    <source>
        <dbReference type="EnsemblMetazoa" id="CapteP219594"/>
    </source>
</evidence>
<evidence type="ECO:0000313" key="1">
    <source>
        <dbReference type="EMBL" id="ELU04154.1"/>
    </source>
</evidence>
<dbReference type="EMBL" id="KB302615">
    <property type="protein sequence ID" value="ELU04154.1"/>
    <property type="molecule type" value="Genomic_DNA"/>
</dbReference>
<evidence type="ECO:0000313" key="3">
    <source>
        <dbReference type="Proteomes" id="UP000014760"/>
    </source>
</evidence>
<reference evidence="3" key="1">
    <citation type="submission" date="2012-12" db="EMBL/GenBank/DDBJ databases">
        <authorList>
            <person name="Hellsten U."/>
            <person name="Grimwood J."/>
            <person name="Chapman J.A."/>
            <person name="Shapiro H."/>
            <person name="Aerts A."/>
            <person name="Otillar R.P."/>
            <person name="Terry A.Y."/>
            <person name="Boore J.L."/>
            <person name="Simakov O."/>
            <person name="Marletaz F."/>
            <person name="Cho S.-J."/>
            <person name="Edsinger-Gonzales E."/>
            <person name="Havlak P."/>
            <person name="Kuo D.-H."/>
            <person name="Larsson T."/>
            <person name="Lv J."/>
            <person name="Arendt D."/>
            <person name="Savage R."/>
            <person name="Osoegawa K."/>
            <person name="de Jong P."/>
            <person name="Lindberg D.R."/>
            <person name="Seaver E.C."/>
            <person name="Weisblat D.A."/>
            <person name="Putnam N.H."/>
            <person name="Grigoriev I.V."/>
            <person name="Rokhsar D.S."/>
        </authorList>
    </citation>
    <scope>NUCLEOTIDE SEQUENCE</scope>
    <source>
        <strain evidence="3">I ESC-2004</strain>
    </source>
</reference>
<accession>R7UDT2</accession>
<dbReference type="Proteomes" id="UP000014760">
    <property type="component" value="Unassembled WGS sequence"/>
</dbReference>
<dbReference type="HOGENOM" id="CLU_1344404_0_0_1"/>
<keyword evidence="3" id="KW-1185">Reference proteome</keyword>
<organism evidence="1">
    <name type="scientific">Capitella teleta</name>
    <name type="common">Polychaete worm</name>
    <dbReference type="NCBI Taxonomy" id="283909"/>
    <lineage>
        <taxon>Eukaryota</taxon>
        <taxon>Metazoa</taxon>
        <taxon>Spiralia</taxon>
        <taxon>Lophotrochozoa</taxon>
        <taxon>Annelida</taxon>
        <taxon>Polychaeta</taxon>
        <taxon>Sedentaria</taxon>
        <taxon>Scolecida</taxon>
        <taxon>Capitellidae</taxon>
        <taxon>Capitella</taxon>
    </lineage>
</organism>
<reference evidence="2" key="3">
    <citation type="submission" date="2015-06" db="UniProtKB">
        <authorList>
            <consortium name="EnsemblMetazoa"/>
        </authorList>
    </citation>
    <scope>IDENTIFICATION</scope>
</reference>
<dbReference type="EMBL" id="AMQN01001469">
    <property type="status" value="NOT_ANNOTATED_CDS"/>
    <property type="molecule type" value="Genomic_DNA"/>
</dbReference>
<name>R7UDT2_CAPTE</name>
<reference evidence="1 3" key="2">
    <citation type="journal article" date="2013" name="Nature">
        <title>Insights into bilaterian evolution from three spiralian genomes.</title>
        <authorList>
            <person name="Simakov O."/>
            <person name="Marletaz F."/>
            <person name="Cho S.J."/>
            <person name="Edsinger-Gonzales E."/>
            <person name="Havlak P."/>
            <person name="Hellsten U."/>
            <person name="Kuo D.H."/>
            <person name="Larsson T."/>
            <person name="Lv J."/>
            <person name="Arendt D."/>
            <person name="Savage R."/>
            <person name="Osoegawa K."/>
            <person name="de Jong P."/>
            <person name="Grimwood J."/>
            <person name="Chapman J.A."/>
            <person name="Shapiro H."/>
            <person name="Aerts A."/>
            <person name="Otillar R.P."/>
            <person name="Terry A.Y."/>
            <person name="Boore J.L."/>
            <person name="Grigoriev I.V."/>
            <person name="Lindberg D.R."/>
            <person name="Seaver E.C."/>
            <person name="Weisblat D.A."/>
            <person name="Putnam N.H."/>
            <person name="Rokhsar D.S."/>
        </authorList>
    </citation>
    <scope>NUCLEOTIDE SEQUENCE</scope>
    <source>
        <strain evidence="1 3">I ESC-2004</strain>
    </source>
</reference>
<gene>
    <name evidence="1" type="ORF">CAPTEDRAFT_219594</name>
</gene>
<protein>
    <submittedName>
        <fullName evidence="1 2">Uncharacterized protein</fullName>
    </submittedName>
</protein>
<dbReference type="EnsemblMetazoa" id="CapteT219594">
    <property type="protein sequence ID" value="CapteP219594"/>
    <property type="gene ID" value="CapteG219594"/>
</dbReference>
<sequence>MPVSVQEHPNMVARETPSPKGAITYTTVLSVQRDNRTFEVDLPRSSSTRFAPAVYAECIHVDDSAAPQYTTACDVHKRKQSRMKAKVQVKPKLTQERFSDSIICFRRSPLKLFTSSVECKKGIETVFYGDTVYVIPPWTETTHIARVYFDSKRQKCTSSVSMATKAYSSTRVHHFGTPFACTDGPRVTHIENNCGGVGGWYSQI</sequence>
<dbReference type="AlphaFoldDB" id="R7UDT2"/>